<evidence type="ECO:0000313" key="3">
    <source>
        <dbReference type="EMBL" id="THG39663.1"/>
    </source>
</evidence>
<dbReference type="Pfam" id="PF07238">
    <property type="entry name" value="PilZ"/>
    <property type="match status" value="1"/>
</dbReference>
<sequence length="143" mass="14564">MTDPQPPEDHARAADATPGREMIARAPRNSVFLGATVERFGGGAPTRHRVRDLSTGGVRLDQATGLQAGATILVSVGALQAVAATVVWARDGQAGIKFAEPIDPDAARARAAVAPRPAASPSAAPSGAPSAGWIPALKNPYGR</sequence>
<proteinExistence type="predicted"/>
<feature type="compositionally biased region" description="Low complexity" evidence="1">
    <location>
        <begin position="110"/>
        <end position="136"/>
    </location>
</feature>
<protein>
    <submittedName>
        <fullName evidence="3">PilZ domain-containing protein</fullName>
    </submittedName>
</protein>
<feature type="region of interest" description="Disordered" evidence="1">
    <location>
        <begin position="110"/>
        <end position="143"/>
    </location>
</feature>
<dbReference type="EMBL" id="SSTI01000007">
    <property type="protein sequence ID" value="THG39663.1"/>
    <property type="molecule type" value="Genomic_DNA"/>
</dbReference>
<dbReference type="SUPFAM" id="SSF141371">
    <property type="entry name" value="PilZ domain-like"/>
    <property type="match status" value="1"/>
</dbReference>
<keyword evidence="4" id="KW-1185">Reference proteome</keyword>
<organism evidence="3 4">
    <name type="scientific">Sphingomonas olei</name>
    <dbReference type="NCBI Taxonomy" id="1886787"/>
    <lineage>
        <taxon>Bacteria</taxon>
        <taxon>Pseudomonadati</taxon>
        <taxon>Pseudomonadota</taxon>
        <taxon>Alphaproteobacteria</taxon>
        <taxon>Sphingomonadales</taxon>
        <taxon>Sphingomonadaceae</taxon>
        <taxon>Sphingomonas</taxon>
    </lineage>
</organism>
<name>A0ABY2QGC8_9SPHN</name>
<comment type="caution">
    <text evidence="3">The sequence shown here is derived from an EMBL/GenBank/DDBJ whole genome shotgun (WGS) entry which is preliminary data.</text>
</comment>
<dbReference type="Proteomes" id="UP000308038">
    <property type="component" value="Unassembled WGS sequence"/>
</dbReference>
<dbReference type="InterPro" id="IPR009875">
    <property type="entry name" value="PilZ_domain"/>
</dbReference>
<reference evidence="3 4" key="1">
    <citation type="submission" date="2019-04" db="EMBL/GenBank/DDBJ databases">
        <title>Microbes associate with the intestines of laboratory mice.</title>
        <authorList>
            <person name="Navarre W."/>
            <person name="Wong E."/>
            <person name="Huang K.C."/>
            <person name="Tropini C."/>
            <person name="Ng K."/>
            <person name="Yu B."/>
        </authorList>
    </citation>
    <scope>NUCLEOTIDE SEQUENCE [LARGE SCALE GENOMIC DNA]</scope>
    <source>
        <strain evidence="3 4">NM83_B4-11</strain>
    </source>
</reference>
<feature type="domain" description="PilZ" evidence="2">
    <location>
        <begin position="25"/>
        <end position="107"/>
    </location>
</feature>
<evidence type="ECO:0000259" key="2">
    <source>
        <dbReference type="Pfam" id="PF07238"/>
    </source>
</evidence>
<evidence type="ECO:0000256" key="1">
    <source>
        <dbReference type="SAM" id="MobiDB-lite"/>
    </source>
</evidence>
<dbReference type="RefSeq" id="WP_136451695.1">
    <property type="nucleotide sequence ID" value="NZ_SSTI01000007.1"/>
</dbReference>
<gene>
    <name evidence="3" type="ORF">E5988_10890</name>
</gene>
<accession>A0ABY2QGC8</accession>
<evidence type="ECO:0000313" key="4">
    <source>
        <dbReference type="Proteomes" id="UP000308038"/>
    </source>
</evidence>